<keyword evidence="2" id="KW-0547">Nucleotide-binding</keyword>
<dbReference type="InterPro" id="IPR027417">
    <property type="entry name" value="P-loop_NTPase"/>
</dbReference>
<dbReference type="Gene3D" id="3.40.50.300">
    <property type="entry name" value="P-loop containing nucleotide triphosphate hydrolases"/>
    <property type="match status" value="1"/>
</dbReference>
<dbReference type="Proteomes" id="UP001458415">
    <property type="component" value="Unassembled WGS sequence"/>
</dbReference>
<feature type="domain" description="ABC transporter" evidence="4">
    <location>
        <begin position="30"/>
        <end position="264"/>
    </location>
</feature>
<organism evidence="5 6">
    <name type="scientific">Streptomyces carpinensis</name>
    <dbReference type="NCBI Taxonomy" id="66369"/>
    <lineage>
        <taxon>Bacteria</taxon>
        <taxon>Bacillati</taxon>
        <taxon>Actinomycetota</taxon>
        <taxon>Actinomycetes</taxon>
        <taxon>Kitasatosporales</taxon>
        <taxon>Streptomycetaceae</taxon>
        <taxon>Streptomyces</taxon>
    </lineage>
</organism>
<dbReference type="SUPFAM" id="SSF52540">
    <property type="entry name" value="P-loop containing nucleoside triphosphate hydrolases"/>
    <property type="match status" value="1"/>
</dbReference>
<evidence type="ECO:0000256" key="2">
    <source>
        <dbReference type="ARBA" id="ARBA00022741"/>
    </source>
</evidence>
<evidence type="ECO:0000313" key="6">
    <source>
        <dbReference type="Proteomes" id="UP001458415"/>
    </source>
</evidence>
<dbReference type="SMART" id="SM00382">
    <property type="entry name" value="AAA"/>
    <property type="match status" value="1"/>
</dbReference>
<dbReference type="PROSITE" id="PS00211">
    <property type="entry name" value="ABC_TRANSPORTER_1"/>
    <property type="match status" value="1"/>
</dbReference>
<evidence type="ECO:0000256" key="3">
    <source>
        <dbReference type="ARBA" id="ARBA00022840"/>
    </source>
</evidence>
<name>A0ABV1VVU7_9ACTN</name>
<accession>A0ABV1VVU7</accession>
<dbReference type="PROSITE" id="PS50893">
    <property type="entry name" value="ABC_TRANSPORTER_2"/>
    <property type="match status" value="1"/>
</dbReference>
<dbReference type="CDD" id="cd03293">
    <property type="entry name" value="ABC_NrtD_SsuB_transporters"/>
    <property type="match status" value="1"/>
</dbReference>
<dbReference type="InterPro" id="IPR017871">
    <property type="entry name" value="ABC_transporter-like_CS"/>
</dbReference>
<dbReference type="InterPro" id="IPR003439">
    <property type="entry name" value="ABC_transporter-like_ATP-bd"/>
</dbReference>
<keyword evidence="1" id="KW-0813">Transport</keyword>
<reference evidence="5 6" key="1">
    <citation type="submission" date="2024-06" db="EMBL/GenBank/DDBJ databases">
        <title>The Natural Products Discovery Center: Release of the First 8490 Sequenced Strains for Exploring Actinobacteria Biosynthetic Diversity.</title>
        <authorList>
            <person name="Kalkreuter E."/>
            <person name="Kautsar S.A."/>
            <person name="Yang D."/>
            <person name="Bader C.D."/>
            <person name="Teijaro C.N."/>
            <person name="Fluegel L."/>
            <person name="Davis C.M."/>
            <person name="Simpson J.R."/>
            <person name="Lauterbach L."/>
            <person name="Steele A.D."/>
            <person name="Gui C."/>
            <person name="Meng S."/>
            <person name="Li G."/>
            <person name="Viehrig K."/>
            <person name="Ye F."/>
            <person name="Su P."/>
            <person name="Kiefer A.F."/>
            <person name="Nichols A."/>
            <person name="Cepeda A.J."/>
            <person name="Yan W."/>
            <person name="Fan B."/>
            <person name="Jiang Y."/>
            <person name="Adhikari A."/>
            <person name="Zheng C.-J."/>
            <person name="Schuster L."/>
            <person name="Cowan T.M."/>
            <person name="Smanski M.J."/>
            <person name="Chevrette M.G."/>
            <person name="De Carvalho L.P.S."/>
            <person name="Shen B."/>
        </authorList>
    </citation>
    <scope>NUCLEOTIDE SEQUENCE [LARGE SCALE GENOMIC DNA]</scope>
    <source>
        <strain evidence="5 6">NPDC000634</strain>
    </source>
</reference>
<dbReference type="PANTHER" id="PTHR42788:SF10">
    <property type="entry name" value="ABC TRANSPORTER ATP-BINDING PROTEIN"/>
    <property type="match status" value="1"/>
</dbReference>
<protein>
    <submittedName>
        <fullName evidence="5">ABC transporter ATP-binding protein</fullName>
    </submittedName>
</protein>
<dbReference type="PANTHER" id="PTHR42788">
    <property type="entry name" value="TAURINE IMPORT ATP-BINDING PROTEIN-RELATED"/>
    <property type="match status" value="1"/>
</dbReference>
<keyword evidence="6" id="KW-1185">Reference proteome</keyword>
<comment type="caution">
    <text evidence="5">The sequence shown here is derived from an EMBL/GenBank/DDBJ whole genome shotgun (WGS) entry which is preliminary data.</text>
</comment>
<keyword evidence="3 5" id="KW-0067">ATP-binding</keyword>
<proteinExistence type="predicted"/>
<dbReference type="GO" id="GO:0005524">
    <property type="term" value="F:ATP binding"/>
    <property type="evidence" value="ECO:0007669"/>
    <property type="project" value="UniProtKB-KW"/>
</dbReference>
<evidence type="ECO:0000313" key="5">
    <source>
        <dbReference type="EMBL" id="MER6975562.1"/>
    </source>
</evidence>
<evidence type="ECO:0000259" key="4">
    <source>
        <dbReference type="PROSITE" id="PS50893"/>
    </source>
</evidence>
<gene>
    <name evidence="5" type="ORF">ABT317_00390</name>
</gene>
<dbReference type="EMBL" id="JBEPCU010000002">
    <property type="protein sequence ID" value="MER6975562.1"/>
    <property type="molecule type" value="Genomic_DNA"/>
</dbReference>
<evidence type="ECO:0000256" key="1">
    <source>
        <dbReference type="ARBA" id="ARBA00022448"/>
    </source>
</evidence>
<dbReference type="Pfam" id="PF00005">
    <property type="entry name" value="ABC_tran"/>
    <property type="match status" value="1"/>
</dbReference>
<dbReference type="InterPro" id="IPR003593">
    <property type="entry name" value="AAA+_ATPase"/>
</dbReference>
<sequence length="292" mass="31544">MLRREMRTLSSTAGHDAAHIGAGAAGEAHLEARDVVIEYPKPGSKEMTTAVERCDLTLDRGDFVCLVGPSGCGKTTFLNAVAGFVKIAEGALELDGRPIPGPGPDRAMVFQQANLLPWRTVQANVSYGLELSRKAKKPAARQRADELLDLVGLAGVGQQYPAQLSGGMQARVNLARALAVDPEILLLDEPFAAIDAQTREVLQVELLRVCAAREVTALFVTHDIAEAAFLADRVCVFSPRPGRIVKEITVPWDRPRSHEIRRTPEFAQLCDEIADVLYGVKAGVGDEKEGSR</sequence>
<dbReference type="InterPro" id="IPR050166">
    <property type="entry name" value="ABC_transporter_ATP-bind"/>
</dbReference>